<name>A0A511XK77_9PROT</name>
<reference evidence="3 4" key="1">
    <citation type="submission" date="2019-07" db="EMBL/GenBank/DDBJ databases">
        <title>Whole genome shotgun sequence of Acetobacter oeni NBRC 105207.</title>
        <authorList>
            <person name="Hosoyama A."/>
            <person name="Uohara A."/>
            <person name="Ohji S."/>
            <person name="Ichikawa N."/>
        </authorList>
    </citation>
    <scope>NUCLEOTIDE SEQUENCE [LARGE SCALE GENOMIC DNA]</scope>
    <source>
        <strain evidence="3 4">NBRC 105207</strain>
    </source>
</reference>
<comment type="caution">
    <text evidence="3">The sequence shown here is derived from an EMBL/GenBank/DDBJ whole genome shotgun (WGS) entry which is preliminary data.</text>
</comment>
<evidence type="ECO:0000256" key="2">
    <source>
        <dbReference type="SAM" id="Phobius"/>
    </source>
</evidence>
<dbReference type="RefSeq" id="WP_146887837.1">
    <property type="nucleotide sequence ID" value="NZ_BJYG01000019.1"/>
</dbReference>
<keyword evidence="2" id="KW-1133">Transmembrane helix</keyword>
<keyword evidence="4" id="KW-1185">Reference proteome</keyword>
<evidence type="ECO:0000256" key="1">
    <source>
        <dbReference type="SAM" id="MobiDB-lite"/>
    </source>
</evidence>
<sequence>MNDKMADPEVPLQAVTEDHGSHSSVAASISATDQTVVANTHPDGHADPVIPVAPDPVTHVATDSADIDHMDRPAVKELMQMIGAMTFVTLLIVVGWHAAHYSGAWPY</sequence>
<accession>A0A511XK77</accession>
<evidence type="ECO:0000313" key="3">
    <source>
        <dbReference type="EMBL" id="GEN63356.1"/>
    </source>
</evidence>
<dbReference type="EMBL" id="BJYG01000019">
    <property type="protein sequence ID" value="GEN63356.1"/>
    <property type="molecule type" value="Genomic_DNA"/>
</dbReference>
<dbReference type="Proteomes" id="UP000321746">
    <property type="component" value="Unassembled WGS sequence"/>
</dbReference>
<keyword evidence="2" id="KW-0472">Membrane</keyword>
<gene>
    <name evidence="3" type="ORF">AOE01nite_15800</name>
</gene>
<proteinExistence type="predicted"/>
<protein>
    <submittedName>
        <fullName evidence="3">Uncharacterized protein</fullName>
    </submittedName>
</protein>
<feature type="region of interest" description="Disordered" evidence="1">
    <location>
        <begin position="1"/>
        <end position="27"/>
    </location>
</feature>
<keyword evidence="2" id="KW-0812">Transmembrane</keyword>
<dbReference type="OrthoDB" id="7226438at2"/>
<evidence type="ECO:0000313" key="4">
    <source>
        <dbReference type="Proteomes" id="UP000321746"/>
    </source>
</evidence>
<dbReference type="AlphaFoldDB" id="A0A511XK77"/>
<organism evidence="3 4">
    <name type="scientific">Acetobacter oeni</name>
    <dbReference type="NCBI Taxonomy" id="304077"/>
    <lineage>
        <taxon>Bacteria</taxon>
        <taxon>Pseudomonadati</taxon>
        <taxon>Pseudomonadota</taxon>
        <taxon>Alphaproteobacteria</taxon>
        <taxon>Acetobacterales</taxon>
        <taxon>Acetobacteraceae</taxon>
        <taxon>Acetobacter</taxon>
    </lineage>
</organism>
<feature type="transmembrane region" description="Helical" evidence="2">
    <location>
        <begin position="78"/>
        <end position="99"/>
    </location>
</feature>